<keyword evidence="2" id="KW-0808">Transferase</keyword>
<dbReference type="PANTHER" id="PTHR44575:SF7">
    <property type="entry name" value="METHYLTRANSFERASE TYPE 11 DOMAIN-CONTAINING PROTEIN"/>
    <property type="match status" value="1"/>
</dbReference>
<feature type="domain" description="Methyltransferase type 11" evidence="1">
    <location>
        <begin position="53"/>
        <end position="149"/>
    </location>
</feature>
<keyword evidence="2" id="KW-0489">Methyltransferase</keyword>
<keyword evidence="3" id="KW-1185">Reference proteome</keyword>
<dbReference type="OMA" id="GNPMETA"/>
<proteinExistence type="predicted"/>
<dbReference type="GO" id="GO:0046547">
    <property type="term" value="F:trans-aconitate 3-methyltransferase activity"/>
    <property type="evidence" value="ECO:0007669"/>
    <property type="project" value="UniProtKB-EC"/>
</dbReference>
<evidence type="ECO:0000313" key="2">
    <source>
        <dbReference type="EMBL" id="PRQ21103.1"/>
    </source>
</evidence>
<protein>
    <submittedName>
        <fullName evidence="2">Putative trans-aconitate 3-methyltransferase</fullName>
        <ecNumber evidence="2">2.1.1.145</ecNumber>
    </submittedName>
</protein>
<evidence type="ECO:0000259" key="1">
    <source>
        <dbReference type="Pfam" id="PF08241"/>
    </source>
</evidence>
<dbReference type="AlphaFoldDB" id="A0A2P6PGP6"/>
<dbReference type="SUPFAM" id="SSF53335">
    <property type="entry name" value="S-adenosyl-L-methionine-dependent methyltransferases"/>
    <property type="match status" value="1"/>
</dbReference>
<comment type="caution">
    <text evidence="2">The sequence shown here is derived from an EMBL/GenBank/DDBJ whole genome shotgun (WGS) entry which is preliminary data.</text>
</comment>
<dbReference type="STRING" id="74649.A0A2P6PGP6"/>
<sequence length="274" mass="30785">MLVSFGTFAMMHVEVTGLFDKQAEIYVKGRPTYPKEWYSMLAALTPQHSLAWDVGTGNGQATVGLLEHYDQVVASDISDAQLKYAIQHPRVRYIHTPASISDDEMVNLIGGGQENSVDLVTVAAAIHWFDLPRFYSLVKRLLRQPGGIIAVWCYNGMVVSPDFDLVMKRLHESCLPFWDPRTKYAWGGYTTLPFPFESVGLGREGEPITLEIPKELSFQGFERMLRSFSAVATAKDRGADLLSEDVIKELHRAWGAHDLVRTVTYKAFMLVGRL</sequence>
<name>A0A2P6PGP6_ROSCH</name>
<dbReference type="EMBL" id="PDCK01000045">
    <property type="protein sequence ID" value="PRQ21103.1"/>
    <property type="molecule type" value="Genomic_DNA"/>
</dbReference>
<dbReference type="PANTHER" id="PTHR44575">
    <property type="entry name" value="OS01G0589200 PROTEIN"/>
    <property type="match status" value="1"/>
</dbReference>
<dbReference type="Gene3D" id="3.40.50.150">
    <property type="entry name" value="Vaccinia Virus protein VP39"/>
    <property type="match status" value="1"/>
</dbReference>
<dbReference type="Pfam" id="PF08241">
    <property type="entry name" value="Methyltransf_11"/>
    <property type="match status" value="1"/>
</dbReference>
<gene>
    <name evidence="2" type="ORF">RchiOBHm_Chr7g0235451</name>
</gene>
<dbReference type="CDD" id="cd02440">
    <property type="entry name" value="AdoMet_MTases"/>
    <property type="match status" value="1"/>
</dbReference>
<organism evidence="2 3">
    <name type="scientific">Rosa chinensis</name>
    <name type="common">China rose</name>
    <dbReference type="NCBI Taxonomy" id="74649"/>
    <lineage>
        <taxon>Eukaryota</taxon>
        <taxon>Viridiplantae</taxon>
        <taxon>Streptophyta</taxon>
        <taxon>Embryophyta</taxon>
        <taxon>Tracheophyta</taxon>
        <taxon>Spermatophyta</taxon>
        <taxon>Magnoliopsida</taxon>
        <taxon>eudicotyledons</taxon>
        <taxon>Gunneridae</taxon>
        <taxon>Pentapetalae</taxon>
        <taxon>rosids</taxon>
        <taxon>fabids</taxon>
        <taxon>Rosales</taxon>
        <taxon>Rosaceae</taxon>
        <taxon>Rosoideae</taxon>
        <taxon>Rosoideae incertae sedis</taxon>
        <taxon>Rosa</taxon>
    </lineage>
</organism>
<evidence type="ECO:0000313" key="3">
    <source>
        <dbReference type="Proteomes" id="UP000238479"/>
    </source>
</evidence>
<dbReference type="EC" id="2.1.1.145" evidence="2"/>
<reference evidence="2 3" key="1">
    <citation type="journal article" date="2018" name="Nat. Genet.">
        <title>The Rosa genome provides new insights in the design of modern roses.</title>
        <authorList>
            <person name="Bendahmane M."/>
        </authorList>
    </citation>
    <scope>NUCLEOTIDE SEQUENCE [LARGE SCALE GENOMIC DNA]</scope>
    <source>
        <strain evidence="3">cv. Old Blush</strain>
    </source>
</reference>
<accession>A0A2P6PGP6</accession>
<dbReference type="GO" id="GO:0032259">
    <property type="term" value="P:methylation"/>
    <property type="evidence" value="ECO:0007669"/>
    <property type="project" value="UniProtKB-KW"/>
</dbReference>
<dbReference type="Proteomes" id="UP000238479">
    <property type="component" value="Chromosome 7"/>
</dbReference>
<dbReference type="Gramene" id="PRQ21103">
    <property type="protein sequence ID" value="PRQ21103"/>
    <property type="gene ID" value="RchiOBHm_Chr7g0235451"/>
</dbReference>
<dbReference type="InterPro" id="IPR013216">
    <property type="entry name" value="Methyltransf_11"/>
</dbReference>
<dbReference type="InterPro" id="IPR029063">
    <property type="entry name" value="SAM-dependent_MTases_sf"/>
</dbReference>